<evidence type="ECO:0000256" key="2">
    <source>
        <dbReference type="ARBA" id="ARBA00022741"/>
    </source>
</evidence>
<protein>
    <recommendedName>
        <fullName evidence="4">BL00235/CARNS1 N-terminal domain-containing protein</fullName>
    </recommendedName>
</protein>
<dbReference type="InterPro" id="IPR041472">
    <property type="entry name" value="BL00235/CARNS1_N"/>
</dbReference>
<accession>A0A1Y2EH59</accession>
<dbReference type="Proteomes" id="UP000193689">
    <property type="component" value="Unassembled WGS sequence"/>
</dbReference>
<feature type="domain" description="BL00235/CARNS1 N-terminal" evidence="4">
    <location>
        <begin position="2"/>
        <end position="71"/>
    </location>
</feature>
<sequence>MDKPGHWMEDPTGPGAHLREAFIPLRDYTFDGLPQKIVDTVKGLPFRIDGLMTCVDAFLPGIARAAEILGLHTVPAEAYRRAGDKFQTRRLCPTHTSIKVDSLAAFLADLGKRSEPLKYPLVVKPTRGHGSEGASRVENQQELVEAVTFAFYTTSPLYSYSILLLT</sequence>
<dbReference type="GO" id="GO:0005524">
    <property type="term" value="F:ATP binding"/>
    <property type="evidence" value="ECO:0007669"/>
    <property type="project" value="UniProtKB-KW"/>
</dbReference>
<dbReference type="InParanoid" id="A0A1Y2EH59"/>
<evidence type="ECO:0000313" key="6">
    <source>
        <dbReference type="Proteomes" id="UP000193689"/>
    </source>
</evidence>
<dbReference type="STRING" id="1141098.A0A1Y2EH59"/>
<evidence type="ECO:0000313" key="5">
    <source>
        <dbReference type="EMBL" id="ORY70908.1"/>
    </source>
</evidence>
<evidence type="ECO:0000256" key="3">
    <source>
        <dbReference type="ARBA" id="ARBA00022840"/>
    </source>
</evidence>
<dbReference type="InterPro" id="IPR052032">
    <property type="entry name" value="ATP-dep_AA_Ligase"/>
</dbReference>
<dbReference type="AlphaFoldDB" id="A0A1Y2EH59"/>
<comment type="caution">
    <text evidence="5">The sequence shown here is derived from an EMBL/GenBank/DDBJ whole genome shotgun (WGS) entry which is preliminary data.</text>
</comment>
<evidence type="ECO:0000256" key="1">
    <source>
        <dbReference type="ARBA" id="ARBA00022598"/>
    </source>
</evidence>
<name>A0A1Y2EH59_9PEZI</name>
<dbReference type="Gene3D" id="3.30.470.20">
    <property type="entry name" value="ATP-grasp fold, B domain"/>
    <property type="match status" value="1"/>
</dbReference>
<dbReference type="PANTHER" id="PTHR43585">
    <property type="entry name" value="FUMIPYRROLE BIOSYNTHESIS PROTEIN C"/>
    <property type="match status" value="1"/>
</dbReference>
<dbReference type="SUPFAM" id="SSF56059">
    <property type="entry name" value="Glutathione synthetase ATP-binding domain-like"/>
    <property type="match status" value="1"/>
</dbReference>
<proteinExistence type="predicted"/>
<dbReference type="Pfam" id="PF18130">
    <property type="entry name" value="ATPgrasp_N"/>
    <property type="match status" value="1"/>
</dbReference>
<organism evidence="5 6">
    <name type="scientific">Pseudomassariella vexata</name>
    <dbReference type="NCBI Taxonomy" id="1141098"/>
    <lineage>
        <taxon>Eukaryota</taxon>
        <taxon>Fungi</taxon>
        <taxon>Dikarya</taxon>
        <taxon>Ascomycota</taxon>
        <taxon>Pezizomycotina</taxon>
        <taxon>Sordariomycetes</taxon>
        <taxon>Xylariomycetidae</taxon>
        <taxon>Amphisphaeriales</taxon>
        <taxon>Pseudomassariaceae</taxon>
        <taxon>Pseudomassariella</taxon>
    </lineage>
</organism>
<dbReference type="PANTHER" id="PTHR43585:SF2">
    <property type="entry name" value="ATP-GRASP ENZYME FSQD"/>
    <property type="match status" value="1"/>
</dbReference>
<dbReference type="EMBL" id="MCFJ01000001">
    <property type="protein sequence ID" value="ORY70908.1"/>
    <property type="molecule type" value="Genomic_DNA"/>
</dbReference>
<keyword evidence="6" id="KW-1185">Reference proteome</keyword>
<gene>
    <name evidence="5" type="ORF">BCR38DRAFT_479442</name>
</gene>
<keyword evidence="1" id="KW-0436">Ligase</keyword>
<keyword evidence="2" id="KW-0547">Nucleotide-binding</keyword>
<evidence type="ECO:0000259" key="4">
    <source>
        <dbReference type="Pfam" id="PF18130"/>
    </source>
</evidence>
<dbReference type="GeneID" id="63779362"/>
<dbReference type="RefSeq" id="XP_040720500.1">
    <property type="nucleotide sequence ID" value="XM_040863150.1"/>
</dbReference>
<reference evidence="5 6" key="1">
    <citation type="submission" date="2016-07" db="EMBL/GenBank/DDBJ databases">
        <title>Pervasive Adenine N6-methylation of Active Genes in Fungi.</title>
        <authorList>
            <consortium name="DOE Joint Genome Institute"/>
            <person name="Mondo S.J."/>
            <person name="Dannebaum R.O."/>
            <person name="Kuo R.C."/>
            <person name="Labutti K."/>
            <person name="Haridas S."/>
            <person name="Kuo A."/>
            <person name="Salamov A."/>
            <person name="Ahrendt S.R."/>
            <person name="Lipzen A."/>
            <person name="Sullivan W."/>
            <person name="Andreopoulos W.B."/>
            <person name="Clum A."/>
            <person name="Lindquist E."/>
            <person name="Daum C."/>
            <person name="Ramamoorthy G.K."/>
            <person name="Gryganskyi A."/>
            <person name="Culley D."/>
            <person name="Magnuson J.K."/>
            <person name="James T.Y."/>
            <person name="O'Malley M.A."/>
            <person name="Stajich J.E."/>
            <person name="Spatafora J.W."/>
            <person name="Visel A."/>
            <person name="Grigoriev I.V."/>
        </authorList>
    </citation>
    <scope>NUCLEOTIDE SEQUENCE [LARGE SCALE GENOMIC DNA]</scope>
    <source>
        <strain evidence="5 6">CBS 129021</strain>
    </source>
</reference>
<dbReference type="OrthoDB" id="434648at2759"/>
<keyword evidence="3" id="KW-0067">ATP-binding</keyword>
<dbReference type="GO" id="GO:0016874">
    <property type="term" value="F:ligase activity"/>
    <property type="evidence" value="ECO:0007669"/>
    <property type="project" value="UniProtKB-KW"/>
</dbReference>